<dbReference type="Proteomes" id="UP000046395">
    <property type="component" value="Unassembled WGS sequence"/>
</dbReference>
<dbReference type="InterPro" id="IPR003152">
    <property type="entry name" value="FATC_dom"/>
</dbReference>
<dbReference type="PROSITE" id="PS51190">
    <property type="entry name" value="FATC"/>
    <property type="match status" value="1"/>
</dbReference>
<dbReference type="SMART" id="SM01343">
    <property type="entry name" value="FATC"/>
    <property type="match status" value="1"/>
</dbReference>
<organism evidence="2 3">
    <name type="scientific">Trichuris muris</name>
    <name type="common">Mouse whipworm</name>
    <dbReference type="NCBI Taxonomy" id="70415"/>
    <lineage>
        <taxon>Eukaryota</taxon>
        <taxon>Metazoa</taxon>
        <taxon>Ecdysozoa</taxon>
        <taxon>Nematoda</taxon>
        <taxon>Enoplea</taxon>
        <taxon>Dorylaimia</taxon>
        <taxon>Trichinellida</taxon>
        <taxon>Trichuridae</taxon>
        <taxon>Trichuris</taxon>
    </lineage>
</organism>
<name>A0A5S6QBY2_TRIMR</name>
<evidence type="ECO:0000313" key="3">
    <source>
        <dbReference type="WBParaSite" id="TMUE_1000004709.1"/>
    </source>
</evidence>
<dbReference type="WBParaSite" id="TMUE_1000004709.1">
    <property type="protein sequence ID" value="TMUE_1000004709.1"/>
    <property type="gene ID" value="WBGene00293606"/>
</dbReference>
<dbReference type="AlphaFoldDB" id="A0A5S6QBY2"/>
<sequence>MPVRHQLLLLSKAGELDQNSPIPFRLTPCISEFLAIGIHGYCLPAMIACARVLQSRSCAECVGVLLLNELVLRLLSMSEQICQQMMAKNLKVIEGRLHELANVKTGDSRAMTLIRSAQAVDNLCRMDPSWFPWL</sequence>
<dbReference type="Pfam" id="PF02260">
    <property type="entry name" value="FATC"/>
    <property type="match status" value="1"/>
</dbReference>
<accession>A0A5S6QBY2</accession>
<feature type="domain" description="FATC" evidence="1">
    <location>
        <begin position="99"/>
        <end position="134"/>
    </location>
</feature>
<proteinExistence type="predicted"/>
<reference evidence="3" key="1">
    <citation type="submission" date="2019-12" db="UniProtKB">
        <authorList>
            <consortium name="WormBaseParasite"/>
        </authorList>
    </citation>
    <scope>IDENTIFICATION</scope>
</reference>
<evidence type="ECO:0000313" key="2">
    <source>
        <dbReference type="Proteomes" id="UP000046395"/>
    </source>
</evidence>
<dbReference type="STRING" id="70415.A0A5S6QBY2"/>
<protein>
    <submittedName>
        <fullName evidence="3">FATC domain-containing protein</fullName>
    </submittedName>
</protein>
<keyword evidence="2" id="KW-1185">Reference proteome</keyword>
<evidence type="ECO:0000259" key="1">
    <source>
        <dbReference type="PROSITE" id="PS51190"/>
    </source>
</evidence>